<reference evidence="6 7" key="1">
    <citation type="submission" date="2014-04" db="EMBL/GenBank/DDBJ databases">
        <title>Characterization and application of a salt tolerant electro-active bacterium.</title>
        <authorList>
            <person name="Yang L."/>
            <person name="Wei S."/>
            <person name="Tay Q.X.M."/>
        </authorList>
    </citation>
    <scope>NUCLEOTIDE SEQUENCE [LARGE SCALE GENOMIC DNA]</scope>
    <source>
        <strain evidence="6 7">LY1</strain>
    </source>
</reference>
<dbReference type="eggNOG" id="COG2814">
    <property type="taxonomic scope" value="Bacteria"/>
</dbReference>
<feature type="transmembrane region" description="Helical" evidence="4">
    <location>
        <begin position="242"/>
        <end position="265"/>
    </location>
</feature>
<comment type="caution">
    <text evidence="6">The sequence shown here is derived from an EMBL/GenBank/DDBJ whole genome shotgun (WGS) entry which is preliminary data.</text>
</comment>
<dbReference type="RefSeq" id="WP_035074398.1">
    <property type="nucleotide sequence ID" value="NZ_JMIH01000021.1"/>
</dbReference>
<accession>A0A074L130</accession>
<keyword evidence="7" id="KW-1185">Reference proteome</keyword>
<feature type="domain" description="Major facilitator superfamily (MFS) profile" evidence="5">
    <location>
        <begin position="1"/>
        <end position="389"/>
    </location>
</feature>
<feature type="transmembrane region" description="Helical" evidence="4">
    <location>
        <begin position="159"/>
        <end position="179"/>
    </location>
</feature>
<dbReference type="OrthoDB" id="9781976at2"/>
<protein>
    <submittedName>
        <fullName evidence="6">MFS transporter</fullName>
    </submittedName>
</protein>
<organism evidence="6 7">
    <name type="scientific">Anditalea andensis</name>
    <dbReference type="NCBI Taxonomy" id="1048983"/>
    <lineage>
        <taxon>Bacteria</taxon>
        <taxon>Pseudomonadati</taxon>
        <taxon>Bacteroidota</taxon>
        <taxon>Cytophagia</taxon>
        <taxon>Cytophagales</taxon>
        <taxon>Cytophagaceae</taxon>
        <taxon>Anditalea</taxon>
    </lineage>
</organism>
<dbReference type="Proteomes" id="UP000027821">
    <property type="component" value="Unassembled WGS sequence"/>
</dbReference>
<dbReference type="STRING" id="1048983.EL17_11680"/>
<dbReference type="Gene3D" id="1.20.1250.20">
    <property type="entry name" value="MFS general substrate transporter like domains"/>
    <property type="match status" value="2"/>
</dbReference>
<feature type="transmembrane region" description="Helical" evidence="4">
    <location>
        <begin position="274"/>
        <end position="294"/>
    </location>
</feature>
<dbReference type="EMBL" id="JMIH01000021">
    <property type="protein sequence ID" value="KEO73553.1"/>
    <property type="molecule type" value="Genomic_DNA"/>
</dbReference>
<dbReference type="Pfam" id="PF07690">
    <property type="entry name" value="MFS_1"/>
    <property type="match status" value="2"/>
</dbReference>
<dbReference type="GO" id="GO:0022857">
    <property type="term" value="F:transmembrane transporter activity"/>
    <property type="evidence" value="ECO:0007669"/>
    <property type="project" value="InterPro"/>
</dbReference>
<keyword evidence="1 4" id="KW-0812">Transmembrane</keyword>
<feature type="transmembrane region" description="Helical" evidence="4">
    <location>
        <begin position="364"/>
        <end position="383"/>
    </location>
</feature>
<dbReference type="SUPFAM" id="SSF103473">
    <property type="entry name" value="MFS general substrate transporter"/>
    <property type="match status" value="1"/>
</dbReference>
<dbReference type="PANTHER" id="PTHR23521">
    <property type="entry name" value="TRANSPORTER MFS SUPERFAMILY"/>
    <property type="match status" value="1"/>
</dbReference>
<gene>
    <name evidence="6" type="ORF">EL17_11680</name>
</gene>
<evidence type="ECO:0000259" key="5">
    <source>
        <dbReference type="PROSITE" id="PS50850"/>
    </source>
</evidence>
<feature type="transmembrane region" description="Helical" evidence="4">
    <location>
        <begin position="42"/>
        <end position="64"/>
    </location>
</feature>
<feature type="transmembrane region" description="Helical" evidence="4">
    <location>
        <begin position="127"/>
        <end position="147"/>
    </location>
</feature>
<dbReference type="InterPro" id="IPR036259">
    <property type="entry name" value="MFS_trans_sf"/>
</dbReference>
<keyword evidence="3 4" id="KW-0472">Membrane</keyword>
<name>A0A074L130_9BACT</name>
<dbReference type="PANTHER" id="PTHR23521:SF3">
    <property type="entry name" value="MFS TRANSPORTER"/>
    <property type="match status" value="1"/>
</dbReference>
<feature type="transmembrane region" description="Helical" evidence="4">
    <location>
        <begin position="95"/>
        <end position="115"/>
    </location>
</feature>
<evidence type="ECO:0000256" key="4">
    <source>
        <dbReference type="SAM" id="Phobius"/>
    </source>
</evidence>
<sequence>MKKILPIIVSSQFLCTSLWFAGNSVASDIVRDLHLAPGFLAHLTSAVQFGFIVGTFIFALLTIADRFSPSAVFFYSALLAAASNLGIVIEGLQEIHLLGFRFFTGFFLAGIYPVGMKIASDYFDKGLGKSLGYLVGALVLGTSFPHLLKTFSGDLPWAYVIYATTVLSVLGGLLIYLFVPDGPYRRSMQKLKFKAVTKGFENSNLRAAVLGYFGHMWELYAFWAFIPIMLANYNAWMPSANLNIAFLSFLIIAAGALSCAVGGIISQYAGPSKVAFTALLLSGICCLMSPFFMLSSSSSLLVAFLFFWGMVVTADSPQFSALVAQHSKETSRGTNLTLVNCLGFSSTIVSIQLLNFLSTIISPQYLYLFLGVGPLIGTIAMYLERKPIMIR</sequence>
<evidence type="ECO:0000313" key="7">
    <source>
        <dbReference type="Proteomes" id="UP000027821"/>
    </source>
</evidence>
<evidence type="ECO:0000256" key="3">
    <source>
        <dbReference type="ARBA" id="ARBA00023136"/>
    </source>
</evidence>
<evidence type="ECO:0000256" key="1">
    <source>
        <dbReference type="ARBA" id="ARBA00022692"/>
    </source>
</evidence>
<keyword evidence="2 4" id="KW-1133">Transmembrane helix</keyword>
<dbReference type="GO" id="GO:0005886">
    <property type="term" value="C:plasma membrane"/>
    <property type="evidence" value="ECO:0007669"/>
    <property type="project" value="TreeGrafter"/>
</dbReference>
<dbReference type="PROSITE" id="PS50850">
    <property type="entry name" value="MFS"/>
    <property type="match status" value="1"/>
</dbReference>
<feature type="transmembrane region" description="Helical" evidence="4">
    <location>
        <begin position="300"/>
        <end position="324"/>
    </location>
</feature>
<feature type="transmembrane region" description="Helical" evidence="4">
    <location>
        <begin position="71"/>
        <end position="89"/>
    </location>
</feature>
<dbReference type="AlphaFoldDB" id="A0A074L130"/>
<evidence type="ECO:0000313" key="6">
    <source>
        <dbReference type="EMBL" id="KEO73553.1"/>
    </source>
</evidence>
<evidence type="ECO:0000256" key="2">
    <source>
        <dbReference type="ARBA" id="ARBA00022989"/>
    </source>
</evidence>
<dbReference type="InterPro" id="IPR011701">
    <property type="entry name" value="MFS"/>
</dbReference>
<proteinExistence type="predicted"/>
<dbReference type="InterPro" id="IPR020846">
    <property type="entry name" value="MFS_dom"/>
</dbReference>
<feature type="transmembrane region" description="Helical" evidence="4">
    <location>
        <begin position="336"/>
        <end position="358"/>
    </location>
</feature>